<dbReference type="Pfam" id="PF02826">
    <property type="entry name" value="2-Hacid_dh_C"/>
    <property type="match status" value="1"/>
</dbReference>
<accession>A0A1R1K0X3</accession>
<dbReference type="GO" id="GO:0030267">
    <property type="term" value="F:glyoxylate reductase (NADPH) activity"/>
    <property type="evidence" value="ECO:0007669"/>
    <property type="project" value="TreeGrafter"/>
</dbReference>
<keyword evidence="2 3" id="KW-0560">Oxidoreductase</keyword>
<dbReference type="GO" id="GO:0051287">
    <property type="term" value="F:NAD binding"/>
    <property type="evidence" value="ECO:0007669"/>
    <property type="project" value="InterPro"/>
</dbReference>
<dbReference type="Pfam" id="PF00389">
    <property type="entry name" value="2-Hacid_dh"/>
    <property type="match status" value="1"/>
</dbReference>
<organism evidence="6 7">
    <name type="scientific">Alcaligenes xylosoxydans xylosoxydans</name>
    <name type="common">Achromobacter xylosoxidans</name>
    <dbReference type="NCBI Taxonomy" id="85698"/>
    <lineage>
        <taxon>Bacteria</taxon>
        <taxon>Pseudomonadati</taxon>
        <taxon>Pseudomonadota</taxon>
        <taxon>Betaproteobacteria</taxon>
        <taxon>Burkholderiales</taxon>
        <taxon>Alcaligenaceae</taxon>
        <taxon>Achromobacter</taxon>
    </lineage>
</organism>
<dbReference type="PROSITE" id="PS00065">
    <property type="entry name" value="D_2_HYDROXYACID_DH_1"/>
    <property type="match status" value="1"/>
</dbReference>
<comment type="similarity">
    <text evidence="1 3">Belongs to the D-isomer specific 2-hydroxyacid dehydrogenase family.</text>
</comment>
<dbReference type="RefSeq" id="WP_045952931.1">
    <property type="nucleotide sequence ID" value="NZ_CYTD01000006.1"/>
</dbReference>
<dbReference type="InterPro" id="IPR006139">
    <property type="entry name" value="D-isomer_2_OHA_DH_cat_dom"/>
</dbReference>
<dbReference type="EMBL" id="MJMN01000001">
    <property type="protein sequence ID" value="OMG93092.1"/>
    <property type="molecule type" value="Genomic_DNA"/>
</dbReference>
<dbReference type="Proteomes" id="UP000187251">
    <property type="component" value="Unassembled WGS sequence"/>
</dbReference>
<dbReference type="Gene3D" id="3.40.50.720">
    <property type="entry name" value="NAD(P)-binding Rossmann-like Domain"/>
    <property type="match status" value="2"/>
</dbReference>
<dbReference type="PROSITE" id="PS00671">
    <property type="entry name" value="D_2_HYDROXYACID_DH_3"/>
    <property type="match status" value="1"/>
</dbReference>
<evidence type="ECO:0000256" key="1">
    <source>
        <dbReference type="ARBA" id="ARBA00005854"/>
    </source>
</evidence>
<evidence type="ECO:0000313" key="7">
    <source>
        <dbReference type="Proteomes" id="UP000187251"/>
    </source>
</evidence>
<dbReference type="InterPro" id="IPR029753">
    <property type="entry name" value="D-isomer_DH_CS"/>
</dbReference>
<dbReference type="InterPro" id="IPR036291">
    <property type="entry name" value="NAD(P)-bd_dom_sf"/>
</dbReference>
<dbReference type="InterPro" id="IPR006140">
    <property type="entry name" value="D-isomer_DH_NAD-bd"/>
</dbReference>
<dbReference type="GO" id="GO:0008465">
    <property type="term" value="F:hydroxypyruvate reductase (NADH) activity"/>
    <property type="evidence" value="ECO:0007669"/>
    <property type="project" value="TreeGrafter"/>
</dbReference>
<evidence type="ECO:0000313" key="6">
    <source>
        <dbReference type="EMBL" id="OMG93092.1"/>
    </source>
</evidence>
<dbReference type="SUPFAM" id="SSF51735">
    <property type="entry name" value="NAD(P)-binding Rossmann-fold domains"/>
    <property type="match status" value="1"/>
</dbReference>
<proteinExistence type="inferred from homology"/>
<gene>
    <name evidence="6" type="ORF">BIZ92_01800</name>
</gene>
<evidence type="ECO:0000259" key="5">
    <source>
        <dbReference type="Pfam" id="PF02826"/>
    </source>
</evidence>
<evidence type="ECO:0000256" key="3">
    <source>
        <dbReference type="RuleBase" id="RU003719"/>
    </source>
</evidence>
<dbReference type="InterPro" id="IPR029752">
    <property type="entry name" value="D-isomer_DH_CS1"/>
</dbReference>
<feature type="domain" description="D-isomer specific 2-hydroxyacid dehydrogenase NAD-binding" evidence="5">
    <location>
        <begin position="109"/>
        <end position="295"/>
    </location>
</feature>
<dbReference type="SUPFAM" id="SSF52283">
    <property type="entry name" value="Formate/glycerate dehydrogenase catalytic domain-like"/>
    <property type="match status" value="1"/>
</dbReference>
<dbReference type="GO" id="GO:0005829">
    <property type="term" value="C:cytosol"/>
    <property type="evidence" value="ECO:0007669"/>
    <property type="project" value="TreeGrafter"/>
</dbReference>
<reference evidence="6 7" key="1">
    <citation type="submission" date="2016-09" db="EMBL/GenBank/DDBJ databases">
        <title>Phylogenomics of Achromobacter.</title>
        <authorList>
            <person name="Jeukens J."/>
            <person name="Freschi L."/>
            <person name="Vincent A.T."/>
            <person name="Emond-Rheault J.-G."/>
            <person name="Kukavica-Ibrulj I."/>
            <person name="Charette S.J."/>
            <person name="Levesque R.C."/>
        </authorList>
    </citation>
    <scope>NUCLEOTIDE SEQUENCE [LARGE SCALE GENOMIC DNA]</scope>
    <source>
        <strain evidence="6 7">AUS488</strain>
    </source>
</reference>
<dbReference type="CDD" id="cd12157">
    <property type="entry name" value="PTDH"/>
    <property type="match status" value="1"/>
</dbReference>
<evidence type="ECO:0000256" key="2">
    <source>
        <dbReference type="ARBA" id="ARBA00023002"/>
    </source>
</evidence>
<comment type="caution">
    <text evidence="6">The sequence shown here is derived from an EMBL/GenBank/DDBJ whole genome shotgun (WGS) entry which is preliminary data.</text>
</comment>
<name>A0A1R1K0X3_ALCXX</name>
<evidence type="ECO:0000259" key="4">
    <source>
        <dbReference type="Pfam" id="PF00389"/>
    </source>
</evidence>
<feature type="domain" description="D-isomer specific 2-hydroxyacid dehydrogenase catalytic" evidence="4">
    <location>
        <begin position="6"/>
        <end position="327"/>
    </location>
</feature>
<dbReference type="InterPro" id="IPR050223">
    <property type="entry name" value="D-isomer_2-hydroxyacid_DH"/>
</dbReference>
<dbReference type="PANTHER" id="PTHR10996">
    <property type="entry name" value="2-HYDROXYACID DEHYDROGENASE-RELATED"/>
    <property type="match status" value="1"/>
</dbReference>
<dbReference type="AlphaFoldDB" id="A0A1R1K0X3"/>
<dbReference type="PANTHER" id="PTHR10996:SF257">
    <property type="entry name" value="GLYOXYLATE REDUCTASE 1"/>
    <property type="match status" value="1"/>
</dbReference>
<sequence>MKPRIVTTHRIHPDTLALLETAAEVISNQSDSTMSREEVLLRTNDADAMMVFMPDSIDADFLSACPNLKVIGAALKGYDNFDVEACTRHGIWFTIVPDLLTIPTAELTIGLLLSITRNMLQGDNYIRSRQFNGWTPRFYGTGLTGKTAGIIGMGAVGRAVAKRLAAFDMQIQYTDPQPLPQESERAWNASRTSLDQLLATSDFIIPMLPMSSDTHHTINARALDRMKPGAYLVNACRGSIVDERAVVHALRTGHLGGYAADVFEMEEWARPDRPHSIPDELLDPALPTFFTPHLGSAVKSVRMEIEREAALSILEALQGRIPRGAVNHVGAGR</sequence>
<protein>
    <submittedName>
        <fullName evidence="6">Hydroxyacid dehydrogenase</fullName>
    </submittedName>
</protein>
<dbReference type="OrthoDB" id="9805416at2"/>